<keyword evidence="5" id="KW-0067">ATP-binding</keyword>
<keyword evidence="3" id="KW-0547">Nucleotide-binding</keyword>
<evidence type="ECO:0000256" key="4">
    <source>
        <dbReference type="ARBA" id="ARBA00022777"/>
    </source>
</evidence>
<dbReference type="GO" id="GO:0009443">
    <property type="term" value="P:pyridoxal 5'-phosphate salvage"/>
    <property type="evidence" value="ECO:0007669"/>
    <property type="project" value="InterPro"/>
</dbReference>
<gene>
    <name evidence="7" type="ordered locus">HMPREF0389_00428</name>
</gene>
<sequence>MTMNKLIKTVAAIHDLSGSGRGSLTTVIPILSSMGVRVCPMPTAILSATTEFEHYSFLDLTDYLPEYISNWEKNHITFDCIYSGFLGSSKQIEIVSNFIDTFKKEDTLVVIDPVLGDNGTLYETMDEQMVCLMKTLIKQAHIITPNFTEARYLLGESCNRNSSNKISFFEIKERLTELSDMGPEIVVITGVPDEDDRKTNTVAYDKKTNRFWKVSCQYIPASFPGTGDAYTSVMIGSLLQGDSLPIALERGVQFITQCIRTSYGFHYPHIEGVLLEKVLHLLNLPIISENYEEM</sequence>
<reference evidence="8" key="1">
    <citation type="submission" date="2010-12" db="EMBL/GenBank/DDBJ databases">
        <title>The genome sequence of Filifactor alocis strain ATCC 35896.</title>
        <authorList>
            <consortium name="The Broad Institute Genome Sequencing Platform"/>
            <person name="Ward D."/>
            <person name="Earl A."/>
            <person name="Feldgarden M."/>
            <person name="Young S.K."/>
            <person name="Gargeya S."/>
            <person name="Zeng Q."/>
            <person name="Alvarado L."/>
            <person name="Berlin A."/>
            <person name="Bochicchio J."/>
            <person name="Chapman S.B."/>
            <person name="Chen Z."/>
            <person name="Freedman E."/>
            <person name="Gellesch M."/>
            <person name="Goldberg J."/>
            <person name="Griggs A."/>
            <person name="Gujja S."/>
            <person name="Heilman E."/>
            <person name="Heiman D."/>
            <person name="Howarth C."/>
            <person name="Mehta T."/>
            <person name="Neiman D."/>
            <person name="Pearson M."/>
            <person name="Roberts A."/>
            <person name="Saif S."/>
            <person name="Shea T."/>
            <person name="Shenoy N."/>
            <person name="Sisk P."/>
            <person name="Stolte C."/>
            <person name="Sykes S."/>
            <person name="White J."/>
            <person name="Yandava C."/>
            <person name="Izard J."/>
            <person name="Blanton J.M."/>
            <person name="Baranova O.V."/>
            <person name="Tanner A.C."/>
            <person name="Dewhirst F.E."/>
            <person name="Haas B."/>
            <person name="Nusbaum C."/>
            <person name="Birren B."/>
        </authorList>
    </citation>
    <scope>NUCLEOTIDE SEQUENCE [LARGE SCALE GENOMIC DNA]</scope>
    <source>
        <strain evidence="8">ATCC 35896 / D40 B5</strain>
    </source>
</reference>
<dbReference type="SUPFAM" id="SSF53613">
    <property type="entry name" value="Ribokinase-like"/>
    <property type="match status" value="1"/>
</dbReference>
<dbReference type="InterPro" id="IPR013749">
    <property type="entry name" value="PM/HMP-P_kinase-1"/>
</dbReference>
<dbReference type="Gene3D" id="3.40.1190.20">
    <property type="match status" value="1"/>
</dbReference>
<dbReference type="GO" id="GO:0005524">
    <property type="term" value="F:ATP binding"/>
    <property type="evidence" value="ECO:0007669"/>
    <property type="project" value="UniProtKB-KW"/>
</dbReference>
<dbReference type="KEGG" id="faa:HMPREF0389_00428"/>
<dbReference type="CDD" id="cd01173">
    <property type="entry name" value="pyridoxal_pyridoxamine_kinase"/>
    <property type="match status" value="1"/>
</dbReference>
<keyword evidence="8" id="KW-1185">Reference proteome</keyword>
<dbReference type="InterPro" id="IPR004625">
    <property type="entry name" value="PyrdxlKinase"/>
</dbReference>
<protein>
    <recommendedName>
        <fullName evidence="1">pyridoxal kinase</fullName>
        <ecNumber evidence="1">2.7.1.35</ecNumber>
    </recommendedName>
</protein>
<evidence type="ECO:0000259" key="6">
    <source>
        <dbReference type="Pfam" id="PF08543"/>
    </source>
</evidence>
<keyword evidence="2 7" id="KW-0808">Transferase</keyword>
<dbReference type="GO" id="GO:0005829">
    <property type="term" value="C:cytosol"/>
    <property type="evidence" value="ECO:0007669"/>
    <property type="project" value="TreeGrafter"/>
</dbReference>
<evidence type="ECO:0000256" key="3">
    <source>
        <dbReference type="ARBA" id="ARBA00022741"/>
    </source>
</evidence>
<organism evidence="7 8">
    <name type="scientific">Filifactor alocis (strain ATCC 35896 / CCUG 47790 / D40 B5)</name>
    <name type="common">Fusobacterium alocis</name>
    <dbReference type="NCBI Taxonomy" id="546269"/>
    <lineage>
        <taxon>Bacteria</taxon>
        <taxon>Bacillati</taxon>
        <taxon>Bacillota</taxon>
        <taxon>Clostridia</taxon>
        <taxon>Peptostreptococcales</taxon>
        <taxon>Filifactoraceae</taxon>
        <taxon>Filifactor</taxon>
    </lineage>
</organism>
<evidence type="ECO:0000256" key="5">
    <source>
        <dbReference type="ARBA" id="ARBA00022840"/>
    </source>
</evidence>
<accession>D6GS72</accession>
<dbReference type="Proteomes" id="UP000007468">
    <property type="component" value="Chromosome"/>
</dbReference>
<dbReference type="GO" id="GO:0008478">
    <property type="term" value="F:pyridoxal kinase activity"/>
    <property type="evidence" value="ECO:0007669"/>
    <property type="project" value="UniProtKB-EC"/>
</dbReference>
<dbReference type="PANTHER" id="PTHR10534:SF2">
    <property type="entry name" value="PYRIDOXAL KINASE"/>
    <property type="match status" value="1"/>
</dbReference>
<feature type="domain" description="Pyridoxamine kinase/Phosphomethylpyrimidine kinase" evidence="6">
    <location>
        <begin position="74"/>
        <end position="264"/>
    </location>
</feature>
<dbReference type="STRING" id="546269.HMPREF0389_00428"/>
<evidence type="ECO:0000256" key="2">
    <source>
        <dbReference type="ARBA" id="ARBA00022679"/>
    </source>
</evidence>
<dbReference type="NCBIfam" id="NF005491">
    <property type="entry name" value="PRK07105.1"/>
    <property type="match status" value="1"/>
</dbReference>
<proteinExistence type="predicted"/>
<dbReference type="PANTHER" id="PTHR10534">
    <property type="entry name" value="PYRIDOXAL KINASE"/>
    <property type="match status" value="1"/>
</dbReference>
<dbReference type="HOGENOM" id="CLU_046496_2_0_9"/>
<evidence type="ECO:0000313" key="7">
    <source>
        <dbReference type="EMBL" id="EFE28513.2"/>
    </source>
</evidence>
<dbReference type="EMBL" id="CP002390">
    <property type="protein sequence ID" value="EFE28513.2"/>
    <property type="molecule type" value="Genomic_DNA"/>
</dbReference>
<dbReference type="InterPro" id="IPR029056">
    <property type="entry name" value="Ribokinase-like"/>
</dbReference>
<dbReference type="RefSeq" id="WP_014261882.1">
    <property type="nucleotide sequence ID" value="NC_016630.1"/>
</dbReference>
<dbReference type="eggNOG" id="COG2240">
    <property type="taxonomic scope" value="Bacteria"/>
</dbReference>
<dbReference type="PATRIC" id="fig|546269.5.peg.225"/>
<evidence type="ECO:0000256" key="1">
    <source>
        <dbReference type="ARBA" id="ARBA00012104"/>
    </source>
</evidence>
<name>D6GS72_FILAD</name>
<dbReference type="EC" id="2.7.1.35" evidence="1"/>
<dbReference type="Pfam" id="PF08543">
    <property type="entry name" value="Phos_pyr_kin"/>
    <property type="match status" value="1"/>
</dbReference>
<evidence type="ECO:0000313" key="8">
    <source>
        <dbReference type="Proteomes" id="UP000007468"/>
    </source>
</evidence>
<dbReference type="AlphaFoldDB" id="D6GS72"/>
<keyword evidence="4 7" id="KW-0418">Kinase</keyword>